<keyword evidence="5" id="KW-1015">Disulfide bond</keyword>
<dbReference type="InterPro" id="IPR002227">
    <property type="entry name" value="Tyrosinase_Cu-bd"/>
</dbReference>
<dbReference type="PROSITE" id="PS00209">
    <property type="entry name" value="HEMOCYANIN_1"/>
    <property type="match status" value="1"/>
</dbReference>
<evidence type="ECO:0000256" key="1">
    <source>
        <dbReference type="ARBA" id="ARBA00004613"/>
    </source>
</evidence>
<dbReference type="Gene3D" id="2.60.40.1520">
    <property type="entry name" value="Hemocyanin, C-terminal domain"/>
    <property type="match status" value="1"/>
</dbReference>
<feature type="compositionally biased region" description="Basic and acidic residues" evidence="6">
    <location>
        <begin position="199"/>
        <end position="229"/>
    </location>
</feature>
<sequence>MIIQRCVADDCGANCSDAVSTTSEGNVCSMSYLSALEPLENPTEDDGCSIASFTLEDGTIGPVDVPGIGNLKKDDLFSTNVREHRKEAQLLFNLFLDCKTFVDFKNAAMHYKNIVNPMLYAFVFSAAIINRRDTDTFPVPSLDQITPSHFYNEKIIHKSRRKLRKRRRKEMRKFVKRRRDYKKSRGRKEHFNARHGKKSHNDKSIDHEKKAKEGHHQGSKNQREHEGSSHHGKHRHKRQADVGSNQEPDQNDITQMPLDHTGDNRNPEHRVSYFREDIGINSHHWGWHLVYPLFWINKAGRILKDRKGELFFYMHNQIVKRYNGERYAAGLKFVQPIPMTLSDITIEEGYFPNLFSSIIGSDFGGRPANSMLQNITNHPIAGDSNIADLLYWYGNVLTAINAGQVTLPDGGTLPLTEEKGIDILGSAVEASAISPNPDLYGDIHNTGHVLLSFIHDPTGVFKAPQGVMGFTETALRDPAFWRWHKMVDNLFNVHKAQLPPYSDNDLTVSDITISDVSIKSGKSPRKTYSLNELATFFKQRVIDISRGLDFEADSSTATVNLTHLDHLPFTYTIKVTNNADNDFEGHVRIFMSPKYTDSGNLATDEELRQHSIEMDRYSTVLSPGSNTLTRYSQESAVTMTPNRQWTQLSSVDVEFNPSSDNENFCGCGWPDHLLIPKGTRNGIKYVLFVMISNWRKEKIGETETYRTCDDSLTMCGLLDKKFPDKRSMGFPLDRPIPSTTSNWFNRPNMMRQDVTIYHF</sequence>
<dbReference type="PANTHER" id="PTHR11511:SF4">
    <property type="entry name" value="PHENOLOXIDASE 2-RELATED"/>
    <property type="match status" value="1"/>
</dbReference>
<evidence type="ECO:0000256" key="5">
    <source>
        <dbReference type="ARBA" id="ARBA00023157"/>
    </source>
</evidence>
<feature type="domain" description="Tyrosinase copper-binding" evidence="7">
    <location>
        <begin position="477"/>
        <end position="488"/>
    </location>
</feature>
<gene>
    <name evidence="8" type="primary">Hc1</name>
</gene>
<dbReference type="EMBL" id="HE574706">
    <property type="protein sequence ID" value="CCC55784.1"/>
    <property type="molecule type" value="mRNA"/>
</dbReference>
<dbReference type="InterPro" id="IPR013788">
    <property type="entry name" value="Hemocyanin/hexamerin"/>
</dbReference>
<dbReference type="InterPro" id="IPR014756">
    <property type="entry name" value="Ig_E-set"/>
</dbReference>
<organism evidence="8">
    <name type="scientific">Peripatopsis sedgwicki</name>
    <dbReference type="NCBI Taxonomy" id="574535"/>
    <lineage>
        <taxon>Eukaryota</taxon>
        <taxon>Metazoa</taxon>
        <taxon>Ecdysozoa</taxon>
        <taxon>Onychophora</taxon>
        <taxon>Udeonychophora</taxon>
        <taxon>Euonychophora</taxon>
        <taxon>Peripatopsidae</taxon>
        <taxon>Peripatopsis</taxon>
    </lineage>
</organism>
<feature type="compositionally biased region" description="Basic residues" evidence="6">
    <location>
        <begin position="158"/>
        <end position="198"/>
    </location>
</feature>
<protein>
    <submittedName>
        <fullName evidence="8">Hemocyanin</fullName>
    </submittedName>
</protein>
<keyword evidence="3" id="KW-0479">Metal-binding</keyword>
<dbReference type="InterPro" id="IPR037020">
    <property type="entry name" value="Hemocyanin_C_sf"/>
</dbReference>
<comment type="subcellular location">
    <subcellularLocation>
        <location evidence="1">Secreted</location>
    </subcellularLocation>
</comment>
<dbReference type="Pfam" id="PF03723">
    <property type="entry name" value="Hemocyanin_C"/>
    <property type="match status" value="1"/>
</dbReference>
<dbReference type="PRINTS" id="PR00187">
    <property type="entry name" value="HAEMOCYANIN"/>
</dbReference>
<dbReference type="GO" id="GO:0005576">
    <property type="term" value="C:extracellular region"/>
    <property type="evidence" value="ECO:0007669"/>
    <property type="project" value="UniProtKB-SubCell"/>
</dbReference>
<dbReference type="GO" id="GO:0016491">
    <property type="term" value="F:oxidoreductase activity"/>
    <property type="evidence" value="ECO:0007669"/>
    <property type="project" value="InterPro"/>
</dbReference>
<dbReference type="PROSITE" id="PS00498">
    <property type="entry name" value="TYROSINASE_2"/>
    <property type="match status" value="1"/>
</dbReference>
<feature type="region of interest" description="Disordered" evidence="6">
    <location>
        <begin position="158"/>
        <end position="267"/>
    </location>
</feature>
<dbReference type="InterPro" id="IPR005203">
    <property type="entry name" value="Hemocyanin_C"/>
</dbReference>
<dbReference type="AlphaFoldDB" id="I7I426"/>
<evidence type="ECO:0000256" key="3">
    <source>
        <dbReference type="ARBA" id="ARBA00022723"/>
    </source>
</evidence>
<dbReference type="Pfam" id="PF03722">
    <property type="entry name" value="Hemocyanin_N"/>
    <property type="match status" value="1"/>
</dbReference>
<evidence type="ECO:0000256" key="2">
    <source>
        <dbReference type="ARBA" id="ARBA00022525"/>
    </source>
</evidence>
<keyword evidence="2" id="KW-0964">Secreted</keyword>
<evidence type="ECO:0000313" key="8">
    <source>
        <dbReference type="EMBL" id="CCC55784.1"/>
    </source>
</evidence>
<keyword evidence="4" id="KW-0186">Copper</keyword>
<dbReference type="GO" id="GO:0046872">
    <property type="term" value="F:metal ion binding"/>
    <property type="evidence" value="ECO:0007669"/>
    <property type="project" value="UniProtKB-KW"/>
</dbReference>
<dbReference type="Gene3D" id="1.10.1280.10">
    <property type="entry name" value="Di-copper center containing domain from catechol oxidase"/>
    <property type="match status" value="1"/>
</dbReference>
<dbReference type="Pfam" id="PF00372">
    <property type="entry name" value="Hemocyanin_M"/>
    <property type="match status" value="1"/>
</dbReference>
<proteinExistence type="evidence at transcript level"/>
<dbReference type="SUPFAM" id="SSF81296">
    <property type="entry name" value="E set domains"/>
    <property type="match status" value="1"/>
</dbReference>
<evidence type="ECO:0000256" key="4">
    <source>
        <dbReference type="ARBA" id="ARBA00023008"/>
    </source>
</evidence>
<dbReference type="PROSITE" id="PS00210">
    <property type="entry name" value="HEMOCYANIN_2"/>
    <property type="match status" value="1"/>
</dbReference>
<dbReference type="InterPro" id="IPR005204">
    <property type="entry name" value="Hemocyanin_N"/>
</dbReference>
<dbReference type="InterPro" id="IPR000896">
    <property type="entry name" value="Hemocyanin/hexamerin_mid_dom"/>
</dbReference>
<dbReference type="PANTHER" id="PTHR11511">
    <property type="entry name" value="LARVAL STORAGE PROTEIN/PHENOLOXIDASE"/>
    <property type="match status" value="1"/>
</dbReference>
<name>I7I426_9BILA</name>
<dbReference type="Gene3D" id="1.20.1370.10">
    <property type="entry name" value="Hemocyanin, N-terminal domain"/>
    <property type="match status" value="1"/>
</dbReference>
<dbReference type="InterPro" id="IPR036697">
    <property type="entry name" value="Hemocyanin_N_sf"/>
</dbReference>
<accession>I7I426</accession>
<dbReference type="SUPFAM" id="SSF48056">
    <property type="entry name" value="Di-copper centre-containing domain"/>
    <property type="match status" value="1"/>
</dbReference>
<evidence type="ECO:0000259" key="7">
    <source>
        <dbReference type="PROSITE" id="PS00498"/>
    </source>
</evidence>
<dbReference type="SUPFAM" id="SSF48050">
    <property type="entry name" value="Hemocyanin, N-terminal domain"/>
    <property type="match status" value="1"/>
</dbReference>
<evidence type="ECO:0000256" key="6">
    <source>
        <dbReference type="SAM" id="MobiDB-lite"/>
    </source>
</evidence>
<dbReference type="InterPro" id="IPR008922">
    <property type="entry name" value="Di-copper_centre_dom_sf"/>
</dbReference>
<reference evidence="8" key="1">
    <citation type="submission" date="2011-07" db="EMBL/GenBank/DDBJ databases">
        <title>Onychophoran hemocyanins.</title>
        <authorList>
            <person name="Burmester T."/>
            <person name="Roeding F."/>
        </authorList>
    </citation>
    <scope>NUCLEOTIDE SEQUENCE</scope>
    <source>
        <tissue evidence="8">Whole organism</tissue>
    </source>
</reference>
<feature type="compositionally biased region" description="Polar residues" evidence="6">
    <location>
        <begin position="242"/>
        <end position="254"/>
    </location>
</feature>